<dbReference type="Gene3D" id="1.10.10.60">
    <property type="entry name" value="Homeodomain-like"/>
    <property type="match status" value="1"/>
</dbReference>
<feature type="region of interest" description="Disordered" evidence="9">
    <location>
        <begin position="110"/>
        <end position="133"/>
    </location>
</feature>
<dbReference type="CDD" id="cd00086">
    <property type="entry name" value="homeodomain"/>
    <property type="match status" value="1"/>
</dbReference>
<keyword evidence="3 7" id="KW-0238">DNA-binding</keyword>
<dbReference type="PROSITE" id="PS50071">
    <property type="entry name" value="HOMEOBOX_2"/>
    <property type="match status" value="1"/>
</dbReference>
<dbReference type="Proteomes" id="UP000695022">
    <property type="component" value="Unplaced"/>
</dbReference>
<dbReference type="PANTHER" id="PTHR24338">
    <property type="entry name" value="HOMEOBOX PROTEIN MSX"/>
    <property type="match status" value="1"/>
</dbReference>
<sequence length="336" mass="36737">MDIAIDALCGFAYTKRERRSYTDMALLSSSLYGFAASHIPNELTAGAFLRENTVFAFNMADPIRYQLAPFGKPVGVAMASGSRADAAVKTNTSSSPSTSFTIESILARDSRVSSADESPTHSGKSQSISDDPRQRFSWLQCTRYRPPKLPRMKRKEGPQKRKLGRNPRIPFSPGQVATLEEKFRAAHYLSSMDVAELSSALSLSETRVKIWFQNRRARERRGVAGDSAKSSQTSQMAARAVNAPQEEAGRNDGASTQHPKYGMAMEQKTRTETPVAAGRRASLDPVLTHTFETGSFPMLAPPDATTMAHFSLAVRHGSTSAFTPVRFPPYSCGSNT</sequence>
<keyword evidence="5 7" id="KW-0539">Nucleus</keyword>
<feature type="compositionally biased region" description="Basic residues" evidence="9">
    <location>
        <begin position="147"/>
        <end position="165"/>
    </location>
</feature>
<evidence type="ECO:0000256" key="1">
    <source>
        <dbReference type="ARBA" id="ARBA00004123"/>
    </source>
</evidence>
<feature type="region of interest" description="Disordered" evidence="9">
    <location>
        <begin position="218"/>
        <end position="281"/>
    </location>
</feature>
<evidence type="ECO:0000259" key="10">
    <source>
        <dbReference type="PROSITE" id="PS50071"/>
    </source>
</evidence>
<keyword evidence="11" id="KW-1185">Reference proteome</keyword>
<feature type="DNA-binding region" description="Homeobox" evidence="7">
    <location>
        <begin position="164"/>
        <end position="223"/>
    </location>
</feature>
<comment type="subcellular location">
    <subcellularLocation>
        <location evidence="1 7 8">Nucleus</location>
    </subcellularLocation>
</comment>
<evidence type="ECO:0000313" key="12">
    <source>
        <dbReference type="RefSeq" id="XP_014665274.1"/>
    </source>
</evidence>
<evidence type="ECO:0000256" key="5">
    <source>
        <dbReference type="ARBA" id="ARBA00023242"/>
    </source>
</evidence>
<dbReference type="GeneID" id="106807457"/>
<organism evidence="11 12">
    <name type="scientific">Priapulus caudatus</name>
    <name type="common">Priapulid worm</name>
    <dbReference type="NCBI Taxonomy" id="37621"/>
    <lineage>
        <taxon>Eukaryota</taxon>
        <taxon>Metazoa</taxon>
        <taxon>Ecdysozoa</taxon>
        <taxon>Scalidophora</taxon>
        <taxon>Priapulida</taxon>
        <taxon>Priapulimorpha</taxon>
        <taxon>Priapulimorphida</taxon>
        <taxon>Priapulidae</taxon>
        <taxon>Priapulus</taxon>
    </lineage>
</organism>
<gene>
    <name evidence="12" type="primary">LOC106807457</name>
</gene>
<dbReference type="Pfam" id="PF00046">
    <property type="entry name" value="Homeodomain"/>
    <property type="match status" value="1"/>
</dbReference>
<dbReference type="InterPro" id="IPR009057">
    <property type="entry name" value="Homeodomain-like_sf"/>
</dbReference>
<evidence type="ECO:0000256" key="4">
    <source>
        <dbReference type="ARBA" id="ARBA00023155"/>
    </source>
</evidence>
<evidence type="ECO:0000256" key="2">
    <source>
        <dbReference type="ARBA" id="ARBA00022473"/>
    </source>
</evidence>
<feature type="region of interest" description="Disordered" evidence="9">
    <location>
        <begin position="147"/>
        <end position="173"/>
    </location>
</feature>
<evidence type="ECO:0000256" key="8">
    <source>
        <dbReference type="RuleBase" id="RU000682"/>
    </source>
</evidence>
<dbReference type="PANTHER" id="PTHR24338:SF0">
    <property type="entry name" value="MUSCLE SEGMENTATION HOMEOBOX"/>
    <property type="match status" value="1"/>
</dbReference>
<proteinExistence type="inferred from homology"/>
<dbReference type="PROSITE" id="PS00027">
    <property type="entry name" value="HOMEOBOX_1"/>
    <property type="match status" value="1"/>
</dbReference>
<accession>A0ABM1DZA3</accession>
<dbReference type="RefSeq" id="XP_014665274.1">
    <property type="nucleotide sequence ID" value="XM_014809788.1"/>
</dbReference>
<dbReference type="InterPro" id="IPR050674">
    <property type="entry name" value="Msh_Homeobox_Regulators"/>
</dbReference>
<comment type="similarity">
    <text evidence="6">Belongs to the Msh homeobox family.</text>
</comment>
<keyword evidence="4 7" id="KW-0371">Homeobox</keyword>
<dbReference type="InterPro" id="IPR001356">
    <property type="entry name" value="HD"/>
</dbReference>
<evidence type="ECO:0000256" key="9">
    <source>
        <dbReference type="SAM" id="MobiDB-lite"/>
    </source>
</evidence>
<dbReference type="SUPFAM" id="SSF46689">
    <property type="entry name" value="Homeodomain-like"/>
    <property type="match status" value="1"/>
</dbReference>
<evidence type="ECO:0000313" key="11">
    <source>
        <dbReference type="Proteomes" id="UP000695022"/>
    </source>
</evidence>
<protein>
    <submittedName>
        <fullName evidence="12">Homeobox protein Hox-B6-like</fullName>
    </submittedName>
</protein>
<name>A0ABM1DZA3_PRICU</name>
<feature type="compositionally biased region" description="Polar residues" evidence="9">
    <location>
        <begin position="112"/>
        <end position="129"/>
    </location>
</feature>
<evidence type="ECO:0000256" key="7">
    <source>
        <dbReference type="PROSITE-ProRule" id="PRU00108"/>
    </source>
</evidence>
<feature type="domain" description="Homeobox" evidence="10">
    <location>
        <begin position="162"/>
        <end position="222"/>
    </location>
</feature>
<evidence type="ECO:0000256" key="6">
    <source>
        <dbReference type="ARBA" id="ARBA00038425"/>
    </source>
</evidence>
<dbReference type="InterPro" id="IPR017970">
    <property type="entry name" value="Homeobox_CS"/>
</dbReference>
<evidence type="ECO:0000256" key="3">
    <source>
        <dbReference type="ARBA" id="ARBA00023125"/>
    </source>
</evidence>
<reference evidence="12" key="1">
    <citation type="submission" date="2025-08" db="UniProtKB">
        <authorList>
            <consortium name="RefSeq"/>
        </authorList>
    </citation>
    <scope>IDENTIFICATION</scope>
</reference>
<dbReference type="SMART" id="SM00389">
    <property type="entry name" value="HOX"/>
    <property type="match status" value="1"/>
</dbReference>
<keyword evidence="2" id="KW-0217">Developmental protein</keyword>